<dbReference type="Pfam" id="PF00577">
    <property type="entry name" value="Usher"/>
    <property type="match status" value="1"/>
</dbReference>
<evidence type="ECO:0000256" key="9">
    <source>
        <dbReference type="RuleBase" id="RU003884"/>
    </source>
</evidence>
<dbReference type="GO" id="GO:0009297">
    <property type="term" value="P:pilus assembly"/>
    <property type="evidence" value="ECO:0007669"/>
    <property type="project" value="InterPro"/>
</dbReference>
<dbReference type="InterPro" id="IPR037224">
    <property type="entry name" value="PapC_N_sf"/>
</dbReference>
<dbReference type="InterPro" id="IPR042186">
    <property type="entry name" value="FimD_plug_dom"/>
</dbReference>
<dbReference type="AlphaFoldDB" id="A0A345CSA4"/>
<dbReference type="Proteomes" id="UP000264980">
    <property type="component" value="Chromosome"/>
</dbReference>
<evidence type="ECO:0000256" key="4">
    <source>
        <dbReference type="ARBA" id="ARBA00022452"/>
    </source>
</evidence>
<evidence type="ECO:0000313" key="13">
    <source>
        <dbReference type="EMBL" id="AXF76321.1"/>
    </source>
</evidence>
<dbReference type="Pfam" id="PF13954">
    <property type="entry name" value="PapC_N"/>
    <property type="match status" value="1"/>
</dbReference>
<evidence type="ECO:0000256" key="3">
    <source>
        <dbReference type="ARBA" id="ARBA00022448"/>
    </source>
</evidence>
<keyword evidence="5 9" id="KW-0812">Transmembrane</keyword>
<dbReference type="Gene3D" id="2.60.40.2610">
    <property type="entry name" value="Outer membrane usher protein FimD, plug domain"/>
    <property type="match status" value="1"/>
</dbReference>
<keyword evidence="4" id="KW-1134">Transmembrane beta strand</keyword>
<dbReference type="Pfam" id="PF13953">
    <property type="entry name" value="PapC_C"/>
    <property type="match status" value="1"/>
</dbReference>
<evidence type="ECO:0000256" key="1">
    <source>
        <dbReference type="ARBA" id="ARBA00004571"/>
    </source>
</evidence>
<dbReference type="GO" id="GO:0015473">
    <property type="term" value="F:fimbrial usher porin activity"/>
    <property type="evidence" value="ECO:0007669"/>
    <property type="project" value="InterPro"/>
</dbReference>
<comment type="subcellular location">
    <subcellularLocation>
        <location evidence="1 9">Cell outer membrane</location>
        <topology evidence="1 9">Multi-pass membrane protein</topology>
    </subcellularLocation>
</comment>
<dbReference type="InterPro" id="IPR000015">
    <property type="entry name" value="Fimb_usher"/>
</dbReference>
<dbReference type="InterPro" id="IPR025949">
    <property type="entry name" value="PapC-like_C"/>
</dbReference>
<organism evidence="13 14">
    <name type="scientific">Erwinia tracheiphila</name>
    <dbReference type="NCBI Taxonomy" id="65700"/>
    <lineage>
        <taxon>Bacteria</taxon>
        <taxon>Pseudomonadati</taxon>
        <taxon>Pseudomonadota</taxon>
        <taxon>Gammaproteobacteria</taxon>
        <taxon>Enterobacterales</taxon>
        <taxon>Erwiniaceae</taxon>
        <taxon>Erwinia</taxon>
    </lineage>
</organism>
<keyword evidence="3 9" id="KW-0813">Transport</keyword>
<dbReference type="EMBL" id="CP013970">
    <property type="protein sequence ID" value="AXF76321.1"/>
    <property type="molecule type" value="Genomic_DNA"/>
</dbReference>
<sequence length="840" mass="93927">MEALGRLLSQAILTVFISGGIMSLLMCKAEATARFNTSLMAGNSALADWNNSEKRLSPGIYDLDIYVNGEWRGTFPVWVADSHTFAVQHAAITALSVKPLPKGSEERDWTDLSALLYGGSVSLNTGLLRLNLTIPQAYVIAQPRRWVAPERWNPGINGAYTNYHLSYYHAERKDGFGSADNIFLTLKSGLNLAAWQLSDNSNFLRNRKNKGSWSNNSRYIERALPSYRSLIRVGDGYTNSPLFDNLRFRGVTLKQEARMYPDAYRTYMPVIRGTAVSNAVVKVYQNSTLLYQINVPPGPFEITDLMPSGARNDLTVEVDNSDGSLERFIVPYSTASDMLRMGSAEWLVTAGNVQIHGVDYHPGFLQGNAAWGVNNYLTGYGGVTLARDYQSLQLGSAISVPLLGSFSGSVDVASAEPQEGGTRHGQRLKLSWSRYFPGDLNLTLASWYYHTSDYYSFYDAVQTRAISQHKTATTHWKRNRQTFSANLDQTLAEGWGRVALSGFWRQYWNSEQSSRQFSLTWSNTFHHANWSLALRRNFYHLDSMDSMDSRDEYDEQHYGNHRSYDERRIDLAVNLPFALSGKRTGLTLRSSMKQGKYNGIQTGINGTTSRVDYNLNYSEDRSEDTAAVGWWSTWRTPYARVNHNFSQASHYRQIGGGVSGSALIWREGLLTSASTGNTFAILDAPGIVGATVNGNADNKTNRQGRALIPSATPYKMNSFRLEQGDAGNDWAELKGNIGFVAPWAGSISYLRYQTDTRKVFVMPARFENGEPLPFGTDITDVAGEPLGYVAQGSKLYIKADQLPEWLVIRLSDGQMRKSCRIHRPTAEGKNSCVLFEETYR</sequence>
<proteinExistence type="inferred from homology"/>
<dbReference type="PROSITE" id="PS01151">
    <property type="entry name" value="FIMBRIAL_USHER"/>
    <property type="match status" value="1"/>
</dbReference>
<keyword evidence="6" id="KW-0732">Signal</keyword>
<evidence type="ECO:0000259" key="11">
    <source>
        <dbReference type="Pfam" id="PF13953"/>
    </source>
</evidence>
<accession>A0A345CSA4</accession>
<evidence type="ECO:0000256" key="10">
    <source>
        <dbReference type="SAM" id="Phobius"/>
    </source>
</evidence>
<dbReference type="PANTHER" id="PTHR30451">
    <property type="entry name" value="OUTER MEMBRANE USHER PROTEIN"/>
    <property type="match status" value="1"/>
</dbReference>
<dbReference type="SUPFAM" id="SSF141729">
    <property type="entry name" value="FimD N-terminal domain-like"/>
    <property type="match status" value="1"/>
</dbReference>
<dbReference type="GO" id="GO:0009279">
    <property type="term" value="C:cell outer membrane"/>
    <property type="evidence" value="ECO:0007669"/>
    <property type="project" value="UniProtKB-SubCell"/>
</dbReference>
<evidence type="ECO:0000256" key="2">
    <source>
        <dbReference type="ARBA" id="ARBA00008064"/>
    </source>
</evidence>
<protein>
    <submittedName>
        <fullName evidence="13">Fimbrial biogenesis outer membrane usher protein</fullName>
    </submittedName>
</protein>
<evidence type="ECO:0000256" key="7">
    <source>
        <dbReference type="ARBA" id="ARBA00023136"/>
    </source>
</evidence>
<dbReference type="Gene3D" id="3.10.20.410">
    <property type="match status" value="1"/>
</dbReference>
<reference evidence="13 14" key="1">
    <citation type="submission" date="2016-01" db="EMBL/GenBank/DDBJ databases">
        <authorList>
            <person name="Oliw E.H."/>
        </authorList>
    </citation>
    <scope>NUCLEOTIDE SEQUENCE [LARGE SCALE GENOMIC DNA]</scope>
    <source>
        <strain evidence="13 14">MDcuke</strain>
    </source>
</reference>
<feature type="transmembrane region" description="Helical" evidence="10">
    <location>
        <begin position="7"/>
        <end position="26"/>
    </location>
</feature>
<keyword evidence="9" id="KW-1029">Fimbrium biogenesis</keyword>
<dbReference type="Gene3D" id="2.60.40.2070">
    <property type="match status" value="1"/>
</dbReference>
<feature type="domain" description="PapC N-terminal" evidence="12">
    <location>
        <begin position="35"/>
        <end position="166"/>
    </location>
</feature>
<dbReference type="Gene3D" id="2.60.40.3110">
    <property type="match status" value="1"/>
</dbReference>
<comment type="similarity">
    <text evidence="2 9">Belongs to the fimbrial export usher family.</text>
</comment>
<evidence type="ECO:0000256" key="6">
    <source>
        <dbReference type="ARBA" id="ARBA00022729"/>
    </source>
</evidence>
<feature type="domain" description="PapC-like C-terminal" evidence="11">
    <location>
        <begin position="766"/>
        <end position="822"/>
    </location>
</feature>
<evidence type="ECO:0000313" key="14">
    <source>
        <dbReference type="Proteomes" id="UP000264980"/>
    </source>
</evidence>
<keyword evidence="10" id="KW-1133">Transmembrane helix</keyword>
<keyword evidence="7 9" id="KW-0472">Membrane</keyword>
<keyword evidence="8 9" id="KW-0998">Cell outer membrane</keyword>
<evidence type="ECO:0000256" key="8">
    <source>
        <dbReference type="ARBA" id="ARBA00023237"/>
    </source>
</evidence>
<gene>
    <name evidence="13" type="ORF">AV903_10135</name>
</gene>
<dbReference type="InterPro" id="IPR043142">
    <property type="entry name" value="PapC-like_C_sf"/>
</dbReference>
<dbReference type="InterPro" id="IPR025885">
    <property type="entry name" value="PapC_N"/>
</dbReference>
<dbReference type="RefSeq" id="WP_233480446.1">
    <property type="nucleotide sequence ID" value="NZ_CP013970.1"/>
</dbReference>
<dbReference type="InterPro" id="IPR018030">
    <property type="entry name" value="Fimbrial_membr_usher_CS"/>
</dbReference>
<name>A0A345CSA4_9GAMM</name>
<evidence type="ECO:0000259" key="12">
    <source>
        <dbReference type="Pfam" id="PF13954"/>
    </source>
</evidence>
<dbReference type="PANTHER" id="PTHR30451:SF3">
    <property type="entry name" value="OUTER MEMBRANE USHER PROTEIN HTRE-RELATED"/>
    <property type="match status" value="1"/>
</dbReference>
<evidence type="ECO:0000256" key="5">
    <source>
        <dbReference type="ARBA" id="ARBA00022692"/>
    </source>
</evidence>